<dbReference type="InterPro" id="IPR005845">
    <property type="entry name" value="A-D-PHexomutase_a/b/a-II"/>
</dbReference>
<dbReference type="InterPro" id="IPR036900">
    <property type="entry name" value="A-D-PHexomutase_C_sf"/>
</dbReference>
<sequence length="557" mass="59445">MSDHSIAALLAAYHDTAPDPDNPAQGVQFGTSGHRGSALSNTFNDLHIAAISQAIADYRRQAGIDGPLFLGRDTHALSRPAWHTALQVLRANNVQVVIATGDEVLATPVISHAILRHNAPGRNHNREQTQGLADGLILTPSHNPPQDGGIKYNPPHGGPAEGDITNWIEQRANQYIANSSGTYRSITNRSTTNPSAENPAEVIQRLSDDDALAGVEQQDLIGNYVAALGKVVDMPAIRASGLRLGVDPMGGTALPIWRAIAEQHGIDLEVVNPSIDDSFSFMPPDHDGKIRMDCSSPAAMANLLAIKDRFDLAFGNDPDADRHGIVDAAGLMNPNHYLAVAIDYLLAHRPQWSAGLKIGKTLVSSSMIDHVVASHRSELYEVPVGFKWFVDGLHQGWLAFGGEESAGASLLTLEGHAWSTDKDGIALCLLAAEITAVTGETPSQRYATLTNLHGAPVYRRIDSPCSAEQKAAFKALNADRITTDSLAGDPIERVLTEAPGNGAPIGGIKVTTSNGWFAARPSGTEALYKLYAESFKGQEHLDELISSAQKLLDTTLA</sequence>
<dbReference type="EMBL" id="BJXU01000079">
    <property type="protein sequence ID" value="GEN24192.1"/>
    <property type="molecule type" value="Genomic_DNA"/>
</dbReference>
<keyword evidence="4 7" id="KW-0479">Metal-binding</keyword>
<dbReference type="RefSeq" id="WP_234987018.1">
    <property type="nucleotide sequence ID" value="NZ_BJXU01000079.1"/>
</dbReference>
<evidence type="ECO:0000259" key="8">
    <source>
        <dbReference type="Pfam" id="PF00408"/>
    </source>
</evidence>
<feature type="domain" description="Alpha-D-phosphohexomutase alpha/beta/alpha" evidence="10">
    <location>
        <begin position="224"/>
        <end position="330"/>
    </location>
</feature>
<dbReference type="GO" id="GO:0004614">
    <property type="term" value="F:phosphoglucomutase activity"/>
    <property type="evidence" value="ECO:0007669"/>
    <property type="project" value="InterPro"/>
</dbReference>
<keyword evidence="6" id="KW-0413">Isomerase</keyword>
<feature type="domain" description="Alpha-D-phosphohexomutase C-terminal" evidence="8">
    <location>
        <begin position="501"/>
        <end position="544"/>
    </location>
</feature>
<dbReference type="EMBL" id="FRCA01000008">
    <property type="protein sequence ID" value="SHM44338.1"/>
    <property type="molecule type" value="Genomic_DNA"/>
</dbReference>
<evidence type="ECO:0000256" key="2">
    <source>
        <dbReference type="ARBA" id="ARBA00010231"/>
    </source>
</evidence>
<reference evidence="12 15" key="2">
    <citation type="submission" date="2019-07" db="EMBL/GenBank/DDBJ databases">
        <title>Whole genome shotgun sequence of Halomonas cupida NBRC 102219.</title>
        <authorList>
            <person name="Hosoyama A."/>
            <person name="Uohara A."/>
            <person name="Ohji S."/>
            <person name="Ichikawa N."/>
        </authorList>
    </citation>
    <scope>NUCLEOTIDE SEQUENCE [LARGE SCALE GENOMIC DNA]</scope>
    <source>
        <strain evidence="12 15">NBRC 102219</strain>
    </source>
</reference>
<dbReference type="InterPro" id="IPR016055">
    <property type="entry name" value="A-D-PHexomutase_a/b/a-I/II/III"/>
</dbReference>
<proteinExistence type="inferred from homology"/>
<dbReference type="Pfam" id="PF02879">
    <property type="entry name" value="PGM_PMM_II"/>
    <property type="match status" value="1"/>
</dbReference>
<protein>
    <submittedName>
        <fullName evidence="12 13">Phosphoglucomutase</fullName>
    </submittedName>
</protein>
<dbReference type="PANTHER" id="PTHR22573">
    <property type="entry name" value="PHOSPHOHEXOMUTASE FAMILY MEMBER"/>
    <property type="match status" value="1"/>
</dbReference>
<evidence type="ECO:0000256" key="5">
    <source>
        <dbReference type="ARBA" id="ARBA00022842"/>
    </source>
</evidence>
<keyword evidence="5 7" id="KW-0460">Magnesium</keyword>
<dbReference type="InterPro" id="IPR045244">
    <property type="entry name" value="PGM"/>
</dbReference>
<dbReference type="CDD" id="cd05801">
    <property type="entry name" value="PGM_like3"/>
    <property type="match status" value="1"/>
</dbReference>
<dbReference type="GO" id="GO:0005829">
    <property type="term" value="C:cytosol"/>
    <property type="evidence" value="ECO:0007669"/>
    <property type="project" value="TreeGrafter"/>
</dbReference>
<accession>A0A1M7IUN5</accession>
<reference evidence="13 14" key="1">
    <citation type="submission" date="2016-11" db="EMBL/GenBank/DDBJ databases">
        <authorList>
            <person name="Jaros S."/>
            <person name="Januszkiewicz K."/>
            <person name="Wedrychowicz H."/>
        </authorList>
    </citation>
    <scope>NUCLEOTIDE SEQUENCE [LARGE SCALE GENOMIC DNA]</scope>
    <source>
        <strain evidence="13 14">DSM 4740</strain>
    </source>
</reference>
<keyword evidence="15" id="KW-1185">Reference proteome</keyword>
<dbReference type="GO" id="GO:0000287">
    <property type="term" value="F:magnesium ion binding"/>
    <property type="evidence" value="ECO:0007669"/>
    <property type="project" value="InterPro"/>
</dbReference>
<comment type="similarity">
    <text evidence="2 7">Belongs to the phosphohexose mutase family.</text>
</comment>
<feature type="domain" description="Alpha-D-phosphohexomutase alpha/beta/alpha" evidence="11">
    <location>
        <begin position="333"/>
        <end position="448"/>
    </location>
</feature>
<gene>
    <name evidence="12" type="ORF">HCU01_21410</name>
    <name evidence="13" type="ORF">SAMN05660971_02985</name>
</gene>
<dbReference type="Proteomes" id="UP000321726">
    <property type="component" value="Unassembled WGS sequence"/>
</dbReference>
<evidence type="ECO:0000259" key="11">
    <source>
        <dbReference type="Pfam" id="PF02880"/>
    </source>
</evidence>
<comment type="cofactor">
    <cofactor evidence="1">
        <name>Mg(2+)</name>
        <dbReference type="ChEBI" id="CHEBI:18420"/>
    </cofactor>
</comment>
<organism evidence="13 14">
    <name type="scientific">Halomonas cupida</name>
    <dbReference type="NCBI Taxonomy" id="44933"/>
    <lineage>
        <taxon>Bacteria</taxon>
        <taxon>Pseudomonadati</taxon>
        <taxon>Pseudomonadota</taxon>
        <taxon>Gammaproteobacteria</taxon>
        <taxon>Oceanospirillales</taxon>
        <taxon>Halomonadaceae</taxon>
        <taxon>Halomonas</taxon>
    </lineage>
</organism>
<dbReference type="Gene3D" id="3.30.310.50">
    <property type="entry name" value="Alpha-D-phosphohexomutase, C-terminal domain"/>
    <property type="match status" value="1"/>
</dbReference>
<evidence type="ECO:0000313" key="14">
    <source>
        <dbReference type="Proteomes" id="UP000184123"/>
    </source>
</evidence>
<dbReference type="PROSITE" id="PS00710">
    <property type="entry name" value="PGM_PMM"/>
    <property type="match status" value="1"/>
</dbReference>
<evidence type="ECO:0000259" key="10">
    <source>
        <dbReference type="Pfam" id="PF02879"/>
    </source>
</evidence>
<evidence type="ECO:0000313" key="13">
    <source>
        <dbReference type="EMBL" id="SHM44338.1"/>
    </source>
</evidence>
<dbReference type="InterPro" id="IPR016066">
    <property type="entry name" value="A-D-PHexomutase_CS"/>
</dbReference>
<dbReference type="GO" id="GO:0005975">
    <property type="term" value="P:carbohydrate metabolic process"/>
    <property type="evidence" value="ECO:0007669"/>
    <property type="project" value="InterPro"/>
</dbReference>
<evidence type="ECO:0000256" key="4">
    <source>
        <dbReference type="ARBA" id="ARBA00022723"/>
    </source>
</evidence>
<name>A0A1M7IUN5_9GAMM</name>
<dbReference type="InterPro" id="IPR005846">
    <property type="entry name" value="A-D-PHexomutase_a/b/a-III"/>
</dbReference>
<evidence type="ECO:0000256" key="7">
    <source>
        <dbReference type="RuleBase" id="RU004326"/>
    </source>
</evidence>
<keyword evidence="3" id="KW-0597">Phosphoprotein</keyword>
<evidence type="ECO:0000313" key="12">
    <source>
        <dbReference type="EMBL" id="GEN24192.1"/>
    </source>
</evidence>
<evidence type="ECO:0000256" key="1">
    <source>
        <dbReference type="ARBA" id="ARBA00001946"/>
    </source>
</evidence>
<feature type="domain" description="Alpha-D-phosphohexomutase alpha/beta/alpha" evidence="9">
    <location>
        <begin position="28"/>
        <end position="175"/>
    </location>
</feature>
<dbReference type="Pfam" id="PF02880">
    <property type="entry name" value="PGM_PMM_III"/>
    <property type="match status" value="1"/>
</dbReference>
<evidence type="ECO:0000313" key="15">
    <source>
        <dbReference type="Proteomes" id="UP000321726"/>
    </source>
</evidence>
<dbReference type="Proteomes" id="UP000184123">
    <property type="component" value="Unassembled WGS sequence"/>
</dbReference>
<dbReference type="PANTHER" id="PTHR22573:SF57">
    <property type="entry name" value="PHOSPHOGLUCOMUTASE"/>
    <property type="match status" value="1"/>
</dbReference>
<dbReference type="Gene3D" id="3.40.120.10">
    <property type="entry name" value="Alpha-D-Glucose-1,6-Bisphosphate, subunit A, domain 3"/>
    <property type="match status" value="3"/>
</dbReference>
<dbReference type="AlphaFoldDB" id="A0A1M7IUN5"/>
<evidence type="ECO:0000256" key="3">
    <source>
        <dbReference type="ARBA" id="ARBA00022553"/>
    </source>
</evidence>
<dbReference type="Pfam" id="PF02878">
    <property type="entry name" value="PGM_PMM_I"/>
    <property type="match status" value="1"/>
</dbReference>
<dbReference type="STRING" id="44933.SAMN05660971_02985"/>
<evidence type="ECO:0000256" key="6">
    <source>
        <dbReference type="ARBA" id="ARBA00023235"/>
    </source>
</evidence>
<evidence type="ECO:0000259" key="9">
    <source>
        <dbReference type="Pfam" id="PF02878"/>
    </source>
</evidence>
<dbReference type="SUPFAM" id="SSF53738">
    <property type="entry name" value="Phosphoglucomutase, first 3 domains"/>
    <property type="match status" value="3"/>
</dbReference>
<dbReference type="Pfam" id="PF00408">
    <property type="entry name" value="PGM_PMM_IV"/>
    <property type="match status" value="1"/>
</dbReference>
<dbReference type="InterPro" id="IPR005852">
    <property type="entry name" value="PGM_a-D-Glc-sp"/>
</dbReference>
<dbReference type="SUPFAM" id="SSF55957">
    <property type="entry name" value="Phosphoglucomutase, C-terminal domain"/>
    <property type="match status" value="1"/>
</dbReference>
<dbReference type="InterPro" id="IPR005844">
    <property type="entry name" value="A-D-PHexomutase_a/b/a-I"/>
</dbReference>
<dbReference type="InterPro" id="IPR005843">
    <property type="entry name" value="A-D-PHexomutase_C"/>
</dbReference>